<gene>
    <name evidence="2" type="ORF">MTR67_013298</name>
</gene>
<evidence type="ECO:0000313" key="3">
    <source>
        <dbReference type="Proteomes" id="UP001234989"/>
    </source>
</evidence>
<evidence type="ECO:0000259" key="1">
    <source>
        <dbReference type="Pfam" id="PF13966"/>
    </source>
</evidence>
<sequence length="156" mass="18681">MDSLKEACFTWLVIRRACLTHEVLQRRGIQICSRCYMCEQEVEENGHLFLHCRMTTDLWNMFICILGVSWTMPRTTFEVLTRWQRIGKRGSKRDWWKNVPACIWWTLWKERNGRCFEGRTSSSQTIKMRCLSLLFFWCKQDLVGEVDSLVEFIGQL</sequence>
<dbReference type="Proteomes" id="UP001234989">
    <property type="component" value="Chromosome 3"/>
</dbReference>
<accession>A0AAF0TLS8</accession>
<dbReference type="AlphaFoldDB" id="A0AAF0TLS8"/>
<dbReference type="InterPro" id="IPR026960">
    <property type="entry name" value="RVT-Znf"/>
</dbReference>
<reference evidence="2" key="1">
    <citation type="submission" date="2023-08" db="EMBL/GenBank/DDBJ databases">
        <title>A de novo genome assembly of Solanum verrucosum Schlechtendal, a Mexican diploid species geographically isolated from the other diploid A-genome species in potato relatives.</title>
        <authorList>
            <person name="Hosaka K."/>
        </authorList>
    </citation>
    <scope>NUCLEOTIDE SEQUENCE</scope>
    <source>
        <tissue evidence="2">Young leaves</tissue>
    </source>
</reference>
<dbReference type="Pfam" id="PF13966">
    <property type="entry name" value="zf-RVT"/>
    <property type="match status" value="1"/>
</dbReference>
<organism evidence="2 3">
    <name type="scientific">Solanum verrucosum</name>
    <dbReference type="NCBI Taxonomy" id="315347"/>
    <lineage>
        <taxon>Eukaryota</taxon>
        <taxon>Viridiplantae</taxon>
        <taxon>Streptophyta</taxon>
        <taxon>Embryophyta</taxon>
        <taxon>Tracheophyta</taxon>
        <taxon>Spermatophyta</taxon>
        <taxon>Magnoliopsida</taxon>
        <taxon>eudicotyledons</taxon>
        <taxon>Gunneridae</taxon>
        <taxon>Pentapetalae</taxon>
        <taxon>asterids</taxon>
        <taxon>lamiids</taxon>
        <taxon>Solanales</taxon>
        <taxon>Solanaceae</taxon>
        <taxon>Solanoideae</taxon>
        <taxon>Solaneae</taxon>
        <taxon>Solanum</taxon>
    </lineage>
</organism>
<feature type="domain" description="Reverse transcriptase zinc-binding" evidence="1">
    <location>
        <begin position="4"/>
        <end position="59"/>
    </location>
</feature>
<dbReference type="EMBL" id="CP133614">
    <property type="protein sequence ID" value="WMV19913.1"/>
    <property type="molecule type" value="Genomic_DNA"/>
</dbReference>
<name>A0AAF0TLS8_SOLVR</name>
<evidence type="ECO:0000313" key="2">
    <source>
        <dbReference type="EMBL" id="WMV19913.1"/>
    </source>
</evidence>
<proteinExistence type="predicted"/>
<keyword evidence="3" id="KW-1185">Reference proteome</keyword>
<protein>
    <recommendedName>
        <fullName evidence="1">Reverse transcriptase zinc-binding domain-containing protein</fullName>
    </recommendedName>
</protein>